<evidence type="ECO:0000313" key="2">
    <source>
        <dbReference type="EMBL" id="PTN10529.1"/>
    </source>
</evidence>
<accession>A0A2T5C6F3</accession>
<feature type="domain" description="DUF4960" evidence="1">
    <location>
        <begin position="119"/>
        <end position="382"/>
    </location>
</feature>
<evidence type="ECO:0000313" key="3">
    <source>
        <dbReference type="Proteomes" id="UP000243525"/>
    </source>
</evidence>
<keyword evidence="3" id="KW-1185">Reference proteome</keyword>
<dbReference type="Proteomes" id="UP000243525">
    <property type="component" value="Unassembled WGS sequence"/>
</dbReference>
<dbReference type="EMBL" id="QAAD01000001">
    <property type="protein sequence ID" value="PTN10529.1"/>
    <property type="molecule type" value="Genomic_DNA"/>
</dbReference>
<dbReference type="PROSITE" id="PS51257">
    <property type="entry name" value="PROKAR_LIPOPROTEIN"/>
    <property type="match status" value="1"/>
</dbReference>
<dbReference type="InterPro" id="IPR032526">
    <property type="entry name" value="DUF4960"/>
</dbReference>
<dbReference type="RefSeq" id="WP_107820631.1">
    <property type="nucleotide sequence ID" value="NZ_QAAD01000001.1"/>
</dbReference>
<proteinExistence type="predicted"/>
<comment type="caution">
    <text evidence="2">The sequence shown here is derived from an EMBL/GenBank/DDBJ whole genome shotgun (WGS) entry which is preliminary data.</text>
</comment>
<dbReference type="OrthoDB" id="696008at2"/>
<sequence length="386" mass="42298">MRKHILNLFAIVFIAGLISCDEDYKSNLVLDKDVTISAFSVDGVEGVINEKNKTISVTVPDGTDLSNLSTTIQLAEGATITPAISSNMDFSNPLEVMVVNGDVFSKYTITVSELFYIGFLGTAPNAGAIVDDDEKAAAEWFLENYDNGVYVSFDDIKNGSVDVNDFRVLWWYYDSGRDLPATALDNDVLNAINNFYKNGGNMLFNGHACAYLWTLGRITNNYNMVIGDGAGFENGDTWAIGATIGAHDMTSHPIYNGITFNQDGDGYQWVPIIGPGYREDHNYVIVEAAGYHGYGNGDENAYAAFTSANKVRWLGVWGGIRDYFMAGVMELLPTDEYQGKAIYQGIGGFEFNQNAAGELNPDGVNPYQSNINLITKNSLNYLSQKN</sequence>
<reference evidence="2 3" key="1">
    <citation type="submission" date="2018-04" db="EMBL/GenBank/DDBJ databases">
        <title>Genomic Encyclopedia of Archaeal and Bacterial Type Strains, Phase II (KMG-II): from individual species to whole genera.</title>
        <authorList>
            <person name="Goeker M."/>
        </authorList>
    </citation>
    <scope>NUCLEOTIDE SEQUENCE [LARGE SCALE GENOMIC DNA]</scope>
    <source>
        <strain evidence="2 3">DSM 28823</strain>
    </source>
</reference>
<dbReference type="AlphaFoldDB" id="A0A2T5C6F3"/>
<organism evidence="2 3">
    <name type="scientific">Mangrovibacterium marinum</name>
    <dbReference type="NCBI Taxonomy" id="1639118"/>
    <lineage>
        <taxon>Bacteria</taxon>
        <taxon>Pseudomonadati</taxon>
        <taxon>Bacteroidota</taxon>
        <taxon>Bacteroidia</taxon>
        <taxon>Marinilabiliales</taxon>
        <taxon>Prolixibacteraceae</taxon>
        <taxon>Mangrovibacterium</taxon>
    </lineage>
</organism>
<gene>
    <name evidence="2" type="ORF">C8N47_101178</name>
</gene>
<name>A0A2T5C6F3_9BACT</name>
<evidence type="ECO:0000259" key="1">
    <source>
        <dbReference type="Pfam" id="PF16324"/>
    </source>
</evidence>
<dbReference type="Gene3D" id="2.60.40.2340">
    <property type="match status" value="1"/>
</dbReference>
<protein>
    <submittedName>
        <fullName evidence="2">Uncharacterized protein DUF4960</fullName>
    </submittedName>
</protein>
<dbReference type="Pfam" id="PF16324">
    <property type="entry name" value="DUF4960"/>
    <property type="match status" value="1"/>
</dbReference>